<dbReference type="Pfam" id="PF00582">
    <property type="entry name" value="Usp"/>
    <property type="match status" value="2"/>
</dbReference>
<protein>
    <submittedName>
        <fullName evidence="3">Universal stress protein</fullName>
    </submittedName>
</protein>
<accession>A0ABV6RQ56</accession>
<proteinExistence type="inferred from homology"/>
<dbReference type="EMBL" id="JBHLTG010000002">
    <property type="protein sequence ID" value="MFC0678729.1"/>
    <property type="molecule type" value="Genomic_DNA"/>
</dbReference>
<feature type="domain" description="UspA" evidence="2">
    <location>
        <begin position="2"/>
        <end position="132"/>
    </location>
</feature>
<name>A0ABV6RQ56_9GAMM</name>
<comment type="similarity">
    <text evidence="1">Belongs to the universal stress protein A family.</text>
</comment>
<dbReference type="PRINTS" id="PR01438">
    <property type="entry name" value="UNVRSLSTRESS"/>
</dbReference>
<comment type="caution">
    <text evidence="3">The sequence shown here is derived from an EMBL/GenBank/DDBJ whole genome shotgun (WGS) entry which is preliminary data.</text>
</comment>
<dbReference type="InterPro" id="IPR006016">
    <property type="entry name" value="UspA"/>
</dbReference>
<dbReference type="SUPFAM" id="SSF52402">
    <property type="entry name" value="Adenine nucleotide alpha hydrolases-like"/>
    <property type="match status" value="2"/>
</dbReference>
<dbReference type="Proteomes" id="UP001589896">
    <property type="component" value="Unassembled WGS sequence"/>
</dbReference>
<sequence>MDTVLVAVDGGPASRAALDWALERAGRARSALRVATVVWTGHASFTFDSEVEPLYEQVLLDAEQHARSAVPGVEVTTSMLHGVPQAELVQESEGASMLVIGTDKSSKMAGLVYGTLPMRVAARARCPVVVVPRTWQSRESSPVVLGVGDEEPSPQAAEFAAREAIVRETRLELLHVWASSPVYPVPVRQHVGHLHESIRHWHEEVITDAATAIRSAFPELDVTERLVEGPRIPHLIDEGERAQLLVVGRRGGILRGLVLGSAAHDVLMNPPCPVAVVPVDEQRELTGAETAPSDARAG</sequence>
<dbReference type="InterPro" id="IPR006015">
    <property type="entry name" value="Universal_stress_UspA"/>
</dbReference>
<dbReference type="CDD" id="cd00293">
    <property type="entry name" value="USP-like"/>
    <property type="match status" value="1"/>
</dbReference>
<feature type="domain" description="UspA" evidence="2">
    <location>
        <begin position="142"/>
        <end position="278"/>
    </location>
</feature>
<reference evidence="3 4" key="1">
    <citation type="submission" date="2024-09" db="EMBL/GenBank/DDBJ databases">
        <authorList>
            <person name="Sun Q."/>
            <person name="Mori K."/>
        </authorList>
    </citation>
    <scope>NUCLEOTIDE SEQUENCE [LARGE SCALE GENOMIC DNA]</scope>
    <source>
        <strain evidence="3 4">KCTC 23076</strain>
    </source>
</reference>
<dbReference type="Gene3D" id="3.40.50.620">
    <property type="entry name" value="HUPs"/>
    <property type="match status" value="2"/>
</dbReference>
<dbReference type="InterPro" id="IPR014729">
    <property type="entry name" value="Rossmann-like_a/b/a_fold"/>
</dbReference>
<keyword evidence="4" id="KW-1185">Reference proteome</keyword>
<evidence type="ECO:0000256" key="1">
    <source>
        <dbReference type="ARBA" id="ARBA00008791"/>
    </source>
</evidence>
<evidence type="ECO:0000313" key="4">
    <source>
        <dbReference type="Proteomes" id="UP001589896"/>
    </source>
</evidence>
<evidence type="ECO:0000313" key="3">
    <source>
        <dbReference type="EMBL" id="MFC0678729.1"/>
    </source>
</evidence>
<organism evidence="3 4">
    <name type="scientific">Lysobacter korlensis</name>
    <dbReference type="NCBI Taxonomy" id="553636"/>
    <lineage>
        <taxon>Bacteria</taxon>
        <taxon>Pseudomonadati</taxon>
        <taxon>Pseudomonadota</taxon>
        <taxon>Gammaproteobacteria</taxon>
        <taxon>Lysobacterales</taxon>
        <taxon>Lysobacteraceae</taxon>
        <taxon>Lysobacter</taxon>
    </lineage>
</organism>
<dbReference type="RefSeq" id="WP_386668829.1">
    <property type="nucleotide sequence ID" value="NZ_JBHLTG010000002.1"/>
</dbReference>
<dbReference type="PANTHER" id="PTHR46268:SF6">
    <property type="entry name" value="UNIVERSAL STRESS PROTEIN UP12"/>
    <property type="match status" value="1"/>
</dbReference>
<gene>
    <name evidence="3" type="ORF">ACFFGH_12845</name>
</gene>
<dbReference type="PANTHER" id="PTHR46268">
    <property type="entry name" value="STRESS RESPONSE PROTEIN NHAX"/>
    <property type="match status" value="1"/>
</dbReference>
<evidence type="ECO:0000259" key="2">
    <source>
        <dbReference type="Pfam" id="PF00582"/>
    </source>
</evidence>